<evidence type="ECO:0000259" key="6">
    <source>
        <dbReference type="Pfam" id="PF07992"/>
    </source>
</evidence>
<comment type="caution">
    <text evidence="7">The sequence shown here is derived from an EMBL/GenBank/DDBJ whole genome shotgun (WGS) entry which is preliminary data.</text>
</comment>
<dbReference type="PRINTS" id="PR00411">
    <property type="entry name" value="PNDRDTASEI"/>
</dbReference>
<dbReference type="GO" id="GO:0019646">
    <property type="term" value="P:aerobic electron transport chain"/>
    <property type="evidence" value="ECO:0007669"/>
    <property type="project" value="TreeGrafter"/>
</dbReference>
<proteinExistence type="inferred from homology"/>
<dbReference type="InterPro" id="IPR023753">
    <property type="entry name" value="FAD/NAD-binding_dom"/>
</dbReference>
<keyword evidence="4" id="KW-0274">FAD</keyword>
<dbReference type="PANTHER" id="PTHR42913:SF3">
    <property type="entry name" value="64 KDA MITOCHONDRIAL NADH DEHYDROGENASE (EUROFUNG)"/>
    <property type="match status" value="1"/>
</dbReference>
<feature type="domain" description="FAD/NAD(P)-binding" evidence="6">
    <location>
        <begin position="3"/>
        <end position="280"/>
    </location>
</feature>
<keyword evidence="5" id="KW-0560">Oxidoreductase</keyword>
<dbReference type="RefSeq" id="WP_089526746.1">
    <property type="nucleotide sequence ID" value="NZ_NMUQ01000004.1"/>
</dbReference>
<accession>A0A229NT99</accession>
<dbReference type="AlphaFoldDB" id="A0A229NT99"/>
<keyword evidence="8" id="KW-1185">Reference proteome</keyword>
<dbReference type="Proteomes" id="UP000215145">
    <property type="component" value="Unassembled WGS sequence"/>
</dbReference>
<evidence type="ECO:0000256" key="3">
    <source>
        <dbReference type="ARBA" id="ARBA00022630"/>
    </source>
</evidence>
<evidence type="ECO:0000313" key="8">
    <source>
        <dbReference type="Proteomes" id="UP000215145"/>
    </source>
</evidence>
<dbReference type="GO" id="GO:0003955">
    <property type="term" value="F:NAD(P)H dehydrogenase (quinone) activity"/>
    <property type="evidence" value="ECO:0007669"/>
    <property type="project" value="TreeGrafter"/>
</dbReference>
<dbReference type="Pfam" id="PF07992">
    <property type="entry name" value="Pyr_redox_2"/>
    <property type="match status" value="1"/>
</dbReference>
<protein>
    <submittedName>
        <fullName evidence="7">FAD-dependent oxidoreductase</fullName>
    </submittedName>
</protein>
<evidence type="ECO:0000256" key="1">
    <source>
        <dbReference type="ARBA" id="ARBA00001974"/>
    </source>
</evidence>
<comment type="cofactor">
    <cofactor evidence="1">
        <name>FAD</name>
        <dbReference type="ChEBI" id="CHEBI:57692"/>
    </cofactor>
</comment>
<organism evidence="7 8">
    <name type="scientific">Paenibacillus herberti</name>
    <dbReference type="NCBI Taxonomy" id="1619309"/>
    <lineage>
        <taxon>Bacteria</taxon>
        <taxon>Bacillati</taxon>
        <taxon>Bacillota</taxon>
        <taxon>Bacilli</taxon>
        <taxon>Bacillales</taxon>
        <taxon>Paenibacillaceae</taxon>
        <taxon>Paenibacillus</taxon>
    </lineage>
</organism>
<evidence type="ECO:0000256" key="5">
    <source>
        <dbReference type="ARBA" id="ARBA00023002"/>
    </source>
</evidence>
<evidence type="ECO:0000256" key="2">
    <source>
        <dbReference type="ARBA" id="ARBA00005272"/>
    </source>
</evidence>
<dbReference type="SUPFAM" id="SSF51905">
    <property type="entry name" value="FAD/NAD(P)-binding domain"/>
    <property type="match status" value="1"/>
</dbReference>
<dbReference type="InterPro" id="IPR051169">
    <property type="entry name" value="NADH-Q_oxidoreductase"/>
</dbReference>
<evidence type="ECO:0000256" key="4">
    <source>
        <dbReference type="ARBA" id="ARBA00022827"/>
    </source>
</evidence>
<dbReference type="OrthoDB" id="9784880at2"/>
<keyword evidence="3" id="KW-0285">Flavoprotein</keyword>
<dbReference type="InterPro" id="IPR036188">
    <property type="entry name" value="FAD/NAD-bd_sf"/>
</dbReference>
<evidence type="ECO:0000313" key="7">
    <source>
        <dbReference type="EMBL" id="OXM13078.1"/>
    </source>
</evidence>
<comment type="similarity">
    <text evidence="2">Belongs to the NADH dehydrogenase family.</text>
</comment>
<name>A0A229NT99_9BACL</name>
<gene>
    <name evidence="7" type="ORF">CGZ75_23135</name>
</gene>
<dbReference type="PANTHER" id="PTHR42913">
    <property type="entry name" value="APOPTOSIS-INDUCING FACTOR 1"/>
    <property type="match status" value="1"/>
</dbReference>
<sequence>MKRFVILGGGYGGMALAQELLDGEIPSDTIIVLIDRMPFQGLKTEYYALAAGTSPEIDLRVPFPSDSRLLITYGEVSGIDLDNKRILLEGQDPVSYDWLTIGLGCTDNYHGIPGAEKYSSSIQTFSSTRQTYQMLGDVKPYGQVSIIGGGLSGVEIAAELREARKDLNIRIIDRGPSILSAFPPKLKTYVAAWFLEHHVEMRGHVSLKLLEGSILHDSNSPEPIYTDATVWTAGIQPVEVVRELNVAKDNQGRLVLNKLHQLPDHPEVFVIGDCASVPFSPSGQLAGAMGKQVADIMGAVWKGRTPKLGKIKLKGTLGSLGKKAGFGLMGKTAIMGRVPRVLKTGVLWRSKNHSG</sequence>
<dbReference type="EMBL" id="NMUQ01000004">
    <property type="protein sequence ID" value="OXM13078.1"/>
    <property type="molecule type" value="Genomic_DNA"/>
</dbReference>
<reference evidence="7 8" key="1">
    <citation type="submission" date="2017-07" db="EMBL/GenBank/DDBJ databases">
        <title>Paenibacillus herberti R33 genome sequencing and assembly.</title>
        <authorList>
            <person name="Su W."/>
        </authorList>
    </citation>
    <scope>NUCLEOTIDE SEQUENCE [LARGE SCALE GENOMIC DNA]</scope>
    <source>
        <strain evidence="7 8">R33</strain>
    </source>
</reference>
<dbReference type="Gene3D" id="3.50.50.100">
    <property type="match status" value="1"/>
</dbReference>
<dbReference type="PRINTS" id="PR00368">
    <property type="entry name" value="FADPNR"/>
</dbReference>